<evidence type="ECO:0000256" key="4">
    <source>
        <dbReference type="ARBA" id="ARBA00022771"/>
    </source>
</evidence>
<gene>
    <name evidence="10" type="ORF">ANCCEY_12435</name>
</gene>
<keyword evidence="11" id="KW-1185">Reference proteome</keyword>
<evidence type="ECO:0000256" key="3">
    <source>
        <dbReference type="ARBA" id="ARBA00022737"/>
    </source>
</evidence>
<keyword evidence="5" id="KW-0862">Zinc</keyword>
<dbReference type="InterPro" id="IPR042972">
    <property type="entry name" value="INSM1/2"/>
</dbReference>
<feature type="region of interest" description="Disordered" evidence="9">
    <location>
        <begin position="18"/>
        <end position="37"/>
    </location>
</feature>
<keyword evidence="3" id="KW-0677">Repeat</keyword>
<keyword evidence="8" id="KW-0539">Nucleus</keyword>
<evidence type="ECO:0000256" key="2">
    <source>
        <dbReference type="ARBA" id="ARBA00022723"/>
    </source>
</evidence>
<proteinExistence type="predicted"/>
<dbReference type="GO" id="GO:0008270">
    <property type="term" value="F:zinc ion binding"/>
    <property type="evidence" value="ECO:0007669"/>
    <property type="project" value="UniProtKB-KW"/>
</dbReference>
<name>A0A0D6LEY5_9BILA</name>
<evidence type="ECO:0000256" key="1">
    <source>
        <dbReference type="ARBA" id="ARBA00004123"/>
    </source>
</evidence>
<dbReference type="GO" id="GO:0005634">
    <property type="term" value="C:nucleus"/>
    <property type="evidence" value="ECO:0007669"/>
    <property type="project" value="UniProtKB-SubCell"/>
</dbReference>
<dbReference type="PANTHER" id="PTHR15065">
    <property type="entry name" value="INSULINOMA-ASSOCIATED 1"/>
    <property type="match status" value="1"/>
</dbReference>
<comment type="subcellular location">
    <subcellularLocation>
        <location evidence="1">Nucleus</location>
    </subcellularLocation>
</comment>
<organism evidence="10 11">
    <name type="scientific">Ancylostoma ceylanicum</name>
    <dbReference type="NCBI Taxonomy" id="53326"/>
    <lineage>
        <taxon>Eukaryota</taxon>
        <taxon>Metazoa</taxon>
        <taxon>Ecdysozoa</taxon>
        <taxon>Nematoda</taxon>
        <taxon>Chromadorea</taxon>
        <taxon>Rhabditida</taxon>
        <taxon>Rhabditina</taxon>
        <taxon>Rhabditomorpha</taxon>
        <taxon>Strongyloidea</taxon>
        <taxon>Ancylostomatidae</taxon>
        <taxon>Ancylostomatinae</taxon>
        <taxon>Ancylostoma</taxon>
    </lineage>
</organism>
<evidence type="ECO:0000256" key="9">
    <source>
        <dbReference type="SAM" id="MobiDB-lite"/>
    </source>
</evidence>
<evidence type="ECO:0000256" key="8">
    <source>
        <dbReference type="ARBA" id="ARBA00023242"/>
    </source>
</evidence>
<keyword evidence="6" id="KW-0805">Transcription regulation</keyword>
<dbReference type="EMBL" id="KE125431">
    <property type="protein sequence ID" value="EPB68471.1"/>
    <property type="molecule type" value="Genomic_DNA"/>
</dbReference>
<dbReference type="GO" id="GO:0017053">
    <property type="term" value="C:transcription repressor complex"/>
    <property type="evidence" value="ECO:0007669"/>
    <property type="project" value="TreeGrafter"/>
</dbReference>
<dbReference type="PANTHER" id="PTHR15065:SF4">
    <property type="entry name" value="LD18634P"/>
    <property type="match status" value="1"/>
</dbReference>
<dbReference type="GO" id="GO:0000978">
    <property type="term" value="F:RNA polymerase II cis-regulatory region sequence-specific DNA binding"/>
    <property type="evidence" value="ECO:0007669"/>
    <property type="project" value="TreeGrafter"/>
</dbReference>
<evidence type="ECO:0000313" key="11">
    <source>
        <dbReference type="Proteomes" id="UP000054495"/>
    </source>
</evidence>
<evidence type="ECO:0000256" key="6">
    <source>
        <dbReference type="ARBA" id="ARBA00023015"/>
    </source>
</evidence>
<evidence type="ECO:0000256" key="7">
    <source>
        <dbReference type="ARBA" id="ARBA00023163"/>
    </source>
</evidence>
<feature type="compositionally biased region" description="Low complexity" evidence="9">
    <location>
        <begin position="18"/>
        <end position="28"/>
    </location>
</feature>
<dbReference type="Proteomes" id="UP000054495">
    <property type="component" value="Unassembled WGS sequence"/>
</dbReference>
<keyword evidence="7" id="KW-0804">Transcription</keyword>
<dbReference type="GO" id="GO:0001227">
    <property type="term" value="F:DNA-binding transcription repressor activity, RNA polymerase II-specific"/>
    <property type="evidence" value="ECO:0007669"/>
    <property type="project" value="TreeGrafter"/>
</dbReference>
<evidence type="ECO:0008006" key="12">
    <source>
        <dbReference type="Google" id="ProtNLM"/>
    </source>
</evidence>
<protein>
    <recommendedName>
        <fullName evidence="12">C2H2-type domain-containing protein</fullName>
    </recommendedName>
</protein>
<evidence type="ECO:0000313" key="10">
    <source>
        <dbReference type="EMBL" id="EPB68471.1"/>
    </source>
</evidence>
<reference evidence="10 11" key="1">
    <citation type="submission" date="2013-05" db="EMBL/GenBank/DDBJ databases">
        <title>Draft genome of the parasitic nematode Anyclostoma ceylanicum.</title>
        <authorList>
            <person name="Mitreva M."/>
        </authorList>
    </citation>
    <scope>NUCLEOTIDE SEQUENCE [LARGE SCALE GENOMIC DNA]</scope>
</reference>
<evidence type="ECO:0000256" key="5">
    <source>
        <dbReference type="ARBA" id="ARBA00022833"/>
    </source>
</evidence>
<accession>A0A0D6LEY5</accession>
<keyword evidence="2" id="KW-0479">Metal-binding</keyword>
<dbReference type="AlphaFoldDB" id="A0A0D6LEY5"/>
<keyword evidence="4" id="KW-0863">Zinc-finger</keyword>
<dbReference type="GO" id="GO:0010564">
    <property type="term" value="P:regulation of cell cycle process"/>
    <property type="evidence" value="ECO:0007669"/>
    <property type="project" value="TreeGrafter"/>
</dbReference>
<dbReference type="GO" id="GO:0030182">
    <property type="term" value="P:neuron differentiation"/>
    <property type="evidence" value="ECO:0007669"/>
    <property type="project" value="TreeGrafter"/>
</dbReference>
<sequence>MSLSDFWVHRLISTTTPSPVPSCSSASSEDTLRKTPDVPPLLKPEAMKPLNFSALQMLQMQMMWQPHLIQNFMAMIQVEQEQQKLHQHRMKDESAVPSAEELQKDADSLDETAAYVEVSEESRKKIEAIENVIGDSVRYDDVFKLAQHRCPRIAHEEYRCPECDKVRFTQSNRSANRPRIAAPSQRLHNVVPPVGHEAASFVLSCLFTLRRRVGEGGGVGWRSLDNRSNPLPYKEAPVRLIRPRTWGVTRVLLWLEKLTSFSFQIFSCPANLASHRRWHRPRDQQETLRCSSCSTVFSTRKEFKAHTCHDVVLPRSAMPFGGFFTGLLPSPLKLEM</sequence>